<dbReference type="OrthoDB" id="134118at2157"/>
<keyword evidence="4" id="KW-0689">Ribosomal protein</keyword>
<accession>A0A1I2RY51</accession>
<dbReference type="PROSITE" id="PS51186">
    <property type="entry name" value="GNAT"/>
    <property type="match status" value="1"/>
</dbReference>
<dbReference type="EMBL" id="FOOQ01000002">
    <property type="protein sequence ID" value="SFG45420.1"/>
    <property type="molecule type" value="Genomic_DNA"/>
</dbReference>
<proteinExistence type="predicted"/>
<dbReference type="InterPro" id="IPR016181">
    <property type="entry name" value="Acyl_CoA_acyltransferase"/>
</dbReference>
<keyword evidence="5" id="KW-1185">Reference proteome</keyword>
<dbReference type="CDD" id="cd04301">
    <property type="entry name" value="NAT_SF"/>
    <property type="match status" value="1"/>
</dbReference>
<dbReference type="InterPro" id="IPR050832">
    <property type="entry name" value="Bact_Acetyltransf"/>
</dbReference>
<keyword evidence="4" id="KW-0687">Ribonucleoprotein</keyword>
<evidence type="ECO:0000313" key="4">
    <source>
        <dbReference type="EMBL" id="SFG45420.1"/>
    </source>
</evidence>
<evidence type="ECO:0000256" key="1">
    <source>
        <dbReference type="ARBA" id="ARBA00022679"/>
    </source>
</evidence>
<evidence type="ECO:0000259" key="3">
    <source>
        <dbReference type="PROSITE" id="PS51186"/>
    </source>
</evidence>
<feature type="domain" description="N-acetyltransferase" evidence="3">
    <location>
        <begin position="17"/>
        <end position="162"/>
    </location>
</feature>
<keyword evidence="1" id="KW-0808">Transferase</keyword>
<keyword evidence="2" id="KW-0012">Acyltransferase</keyword>
<name>A0A1I2RY51_9EURY</name>
<dbReference type="PANTHER" id="PTHR43877">
    <property type="entry name" value="AMINOALKYLPHOSPHONATE N-ACETYLTRANSFERASE-RELATED-RELATED"/>
    <property type="match status" value="1"/>
</dbReference>
<dbReference type="SUPFAM" id="SSF55729">
    <property type="entry name" value="Acyl-CoA N-acyltransferases (Nat)"/>
    <property type="match status" value="1"/>
</dbReference>
<dbReference type="GO" id="GO:0016747">
    <property type="term" value="F:acyltransferase activity, transferring groups other than amino-acyl groups"/>
    <property type="evidence" value="ECO:0007669"/>
    <property type="project" value="InterPro"/>
</dbReference>
<dbReference type="AlphaFoldDB" id="A0A1I2RY51"/>
<organism evidence="4 5">
    <name type="scientific">Halopelagius inordinatus</name>
    <dbReference type="NCBI Taxonomy" id="553467"/>
    <lineage>
        <taxon>Archaea</taxon>
        <taxon>Methanobacteriati</taxon>
        <taxon>Methanobacteriota</taxon>
        <taxon>Stenosarchaea group</taxon>
        <taxon>Halobacteria</taxon>
        <taxon>Halobacteriales</taxon>
        <taxon>Haloferacaceae</taxon>
    </lineage>
</organism>
<evidence type="ECO:0000313" key="5">
    <source>
        <dbReference type="Proteomes" id="UP000198876"/>
    </source>
</evidence>
<protein>
    <submittedName>
        <fullName evidence="4">Ribosomal protein S18 acetylase RimI</fullName>
    </submittedName>
</protein>
<gene>
    <name evidence="4" type="ORF">SAMN04488063_2099</name>
</gene>
<dbReference type="RefSeq" id="WP_092891911.1">
    <property type="nucleotide sequence ID" value="NZ_FOOQ01000002.1"/>
</dbReference>
<dbReference type="GO" id="GO:0005840">
    <property type="term" value="C:ribosome"/>
    <property type="evidence" value="ECO:0007669"/>
    <property type="project" value="UniProtKB-KW"/>
</dbReference>
<sequence length="325" mass="35852">MTDRPAYEYEDEAGEAVLVRPARPEDYDAVAAFTSDTWTDRGVDDYIGDVYHDWIADDDGETRQTFVADVGSDPPTTELGGIVQVTMLSPFEAWAQGMRVSPDFRGRGVAKRLSDATFRFAREAGASVVRNMIFSWNVASLGLTRDTGYDPGIEFRWVHPRPDADADSELSVETGDDADPDAAWSFWTGSDVRTDLRGLVSDPDETWALSELTRERLHDAADEGRLFVVRAGGTRGFAYRNRTYDRESDDGETQTWAEYAVGAWARDDEDAARAVVAAVSRDAASVDADRTRVLVPEGPQWVTDAAVARADVAEQPTFVMEADLT</sequence>
<dbReference type="InterPro" id="IPR000182">
    <property type="entry name" value="GNAT_dom"/>
</dbReference>
<dbReference type="Pfam" id="PF00583">
    <property type="entry name" value="Acetyltransf_1"/>
    <property type="match status" value="1"/>
</dbReference>
<dbReference type="Proteomes" id="UP000198876">
    <property type="component" value="Unassembled WGS sequence"/>
</dbReference>
<evidence type="ECO:0000256" key="2">
    <source>
        <dbReference type="ARBA" id="ARBA00023315"/>
    </source>
</evidence>
<reference evidence="5" key="1">
    <citation type="submission" date="2016-10" db="EMBL/GenBank/DDBJ databases">
        <authorList>
            <person name="Varghese N."/>
            <person name="Submissions S."/>
        </authorList>
    </citation>
    <scope>NUCLEOTIDE SEQUENCE [LARGE SCALE GENOMIC DNA]</scope>
    <source>
        <strain evidence="5">CGMCC 1.7739</strain>
    </source>
</reference>
<dbReference type="STRING" id="553467.SAMN04488063_2099"/>
<dbReference type="Gene3D" id="3.40.630.30">
    <property type="match status" value="1"/>
</dbReference>